<feature type="transmembrane region" description="Helical" evidence="1">
    <location>
        <begin position="152"/>
        <end position="175"/>
    </location>
</feature>
<keyword evidence="1" id="KW-1133">Transmembrane helix</keyword>
<sequence>MNLFKQTFHSDPNIRYAREIKKGTIHVKKRADTYKWHYYCWCLRVSLKGIKNFWLIFVMVTILALKAWIYWLTAQEGWVYFEGMPRERRLHLLLILPFTLSLWAVLIACMFMGKNELKRLKAWHVQVAFSNRNYIVAKRCDPKLVKYRRLMIQLSIVGASLACIYTMVTFDWMLLLSDG</sequence>
<dbReference type="EMBL" id="BAAAFR010000001">
    <property type="protein sequence ID" value="GAA0309913.1"/>
    <property type="molecule type" value="Genomic_DNA"/>
</dbReference>
<keyword evidence="1" id="KW-0812">Transmembrane</keyword>
<name>A0ABP3F841_9GAMM</name>
<evidence type="ECO:0000256" key="1">
    <source>
        <dbReference type="SAM" id="Phobius"/>
    </source>
</evidence>
<comment type="caution">
    <text evidence="2">The sequence shown here is derived from an EMBL/GenBank/DDBJ whole genome shotgun (WGS) entry which is preliminary data.</text>
</comment>
<accession>A0ABP3F841</accession>
<organism evidence="2 3">
    <name type="scientific">Psychrobacter aestuarii</name>
    <dbReference type="NCBI Taxonomy" id="556327"/>
    <lineage>
        <taxon>Bacteria</taxon>
        <taxon>Pseudomonadati</taxon>
        <taxon>Pseudomonadota</taxon>
        <taxon>Gammaproteobacteria</taxon>
        <taxon>Moraxellales</taxon>
        <taxon>Moraxellaceae</taxon>
        <taxon>Psychrobacter</taxon>
    </lineage>
</organism>
<keyword evidence="1" id="KW-0472">Membrane</keyword>
<gene>
    <name evidence="2" type="ORF">GCM10009129_03890</name>
</gene>
<evidence type="ECO:0000313" key="3">
    <source>
        <dbReference type="Proteomes" id="UP001501787"/>
    </source>
</evidence>
<protein>
    <submittedName>
        <fullName evidence="2">Uncharacterized protein</fullName>
    </submittedName>
</protein>
<feature type="transmembrane region" description="Helical" evidence="1">
    <location>
        <begin position="92"/>
        <end position="113"/>
    </location>
</feature>
<evidence type="ECO:0000313" key="2">
    <source>
        <dbReference type="EMBL" id="GAA0309913.1"/>
    </source>
</evidence>
<dbReference type="Proteomes" id="UP001501787">
    <property type="component" value="Unassembled WGS sequence"/>
</dbReference>
<keyword evidence="3" id="KW-1185">Reference proteome</keyword>
<proteinExistence type="predicted"/>
<reference evidence="3" key="1">
    <citation type="journal article" date="2019" name="Int. J. Syst. Evol. Microbiol.">
        <title>The Global Catalogue of Microorganisms (GCM) 10K type strain sequencing project: providing services to taxonomists for standard genome sequencing and annotation.</title>
        <authorList>
            <consortium name="The Broad Institute Genomics Platform"/>
            <consortium name="The Broad Institute Genome Sequencing Center for Infectious Disease"/>
            <person name="Wu L."/>
            <person name="Ma J."/>
        </authorList>
    </citation>
    <scope>NUCLEOTIDE SEQUENCE [LARGE SCALE GENOMIC DNA]</scope>
    <source>
        <strain evidence="3">JCM 16343</strain>
    </source>
</reference>
<dbReference type="RefSeq" id="WP_201504085.1">
    <property type="nucleotide sequence ID" value="NZ_BAAAFR010000001.1"/>
</dbReference>
<feature type="transmembrane region" description="Helical" evidence="1">
    <location>
        <begin position="53"/>
        <end position="72"/>
    </location>
</feature>